<accession>A0A1I6G854</accession>
<protein>
    <submittedName>
        <fullName evidence="2">Hint domain-containing protein</fullName>
    </submittedName>
</protein>
<dbReference type="SUPFAM" id="SSF51294">
    <property type="entry name" value="Hedgehog/intein (Hint) domain"/>
    <property type="match status" value="1"/>
</dbReference>
<keyword evidence="3" id="KW-1185">Reference proteome</keyword>
<evidence type="ECO:0000313" key="3">
    <source>
        <dbReference type="Proteomes" id="UP000199658"/>
    </source>
</evidence>
<sequence>MAELRKPDAMEPEGLFRPSAAARLPISGFGAGTLITCDEGDIPVEWLRAGDRVLTYQGDFQPVRWIGRDCLRHAPEDVAAVRLAPRPIADRRKQPVTVLAARHRVLLCGWQIQLNFGLDTVLAEACDLEAATGHFAPLAPGATSCSLLVLNSPQVIRANGFWVESFQMTPEATDCLDDEAADELGKLAIDRTVHTRPATGCLQPWEAQGLGLDLASMIVTEPGNRRR</sequence>
<dbReference type="STRING" id="670154.SAMN04488002_1043"/>
<proteinExistence type="predicted"/>
<dbReference type="InterPro" id="IPR028992">
    <property type="entry name" value="Hedgehog/Intein_dom"/>
</dbReference>
<dbReference type="AlphaFoldDB" id="A0A1I6G854"/>
<reference evidence="3" key="1">
    <citation type="submission" date="2016-10" db="EMBL/GenBank/DDBJ databases">
        <authorList>
            <person name="Varghese N."/>
            <person name="Submissions S."/>
        </authorList>
    </citation>
    <scope>NUCLEOTIDE SEQUENCE [LARGE SCALE GENOMIC DNA]</scope>
    <source>
        <strain evidence="3">DSM 26921</strain>
    </source>
</reference>
<organism evidence="2 3">
    <name type="scientific">Litoreibacter janthinus</name>
    <dbReference type="NCBI Taxonomy" id="670154"/>
    <lineage>
        <taxon>Bacteria</taxon>
        <taxon>Pseudomonadati</taxon>
        <taxon>Pseudomonadota</taxon>
        <taxon>Alphaproteobacteria</taxon>
        <taxon>Rhodobacterales</taxon>
        <taxon>Roseobacteraceae</taxon>
        <taxon>Litoreibacter</taxon>
    </lineage>
</organism>
<dbReference type="EMBL" id="FOYO01000001">
    <property type="protein sequence ID" value="SFR38372.1"/>
    <property type="molecule type" value="Genomic_DNA"/>
</dbReference>
<dbReference type="RefSeq" id="WP_090213361.1">
    <property type="nucleotide sequence ID" value="NZ_FOYO01000001.1"/>
</dbReference>
<dbReference type="OrthoDB" id="6305173at2"/>
<gene>
    <name evidence="2" type="ORF">SAMN04488002_1043</name>
</gene>
<evidence type="ECO:0000259" key="1">
    <source>
        <dbReference type="Pfam" id="PF13403"/>
    </source>
</evidence>
<evidence type="ECO:0000313" key="2">
    <source>
        <dbReference type="EMBL" id="SFR38372.1"/>
    </source>
</evidence>
<feature type="domain" description="Hedgehog/Intein (Hint)" evidence="1">
    <location>
        <begin position="29"/>
        <end position="169"/>
    </location>
</feature>
<dbReference type="InterPro" id="IPR036844">
    <property type="entry name" value="Hint_dom_sf"/>
</dbReference>
<name>A0A1I6G854_9RHOB</name>
<dbReference type="Pfam" id="PF13403">
    <property type="entry name" value="Hint_2"/>
    <property type="match status" value="1"/>
</dbReference>
<dbReference type="Proteomes" id="UP000199658">
    <property type="component" value="Unassembled WGS sequence"/>
</dbReference>